<dbReference type="OrthoDB" id="5426604at2759"/>
<reference evidence="1 2" key="1">
    <citation type="journal article" date="2011" name="PLoS Genet.">
        <title>Genome sequencing and comparative transcriptomics of the model entomopathogenic fungi Metarhizium anisopliae and M. acridum.</title>
        <authorList>
            <person name="Gao Q."/>
            <person name="Jin K."/>
            <person name="Ying S.H."/>
            <person name="Zhang Y."/>
            <person name="Xiao G."/>
            <person name="Shang Y."/>
            <person name="Duan Z."/>
            <person name="Hu X."/>
            <person name="Xie X.Q."/>
            <person name="Zhou G."/>
            <person name="Peng G."/>
            <person name="Luo Z."/>
            <person name="Huang W."/>
            <person name="Wang B."/>
            <person name="Fang W."/>
            <person name="Wang S."/>
            <person name="Zhong Y."/>
            <person name="Ma L.J."/>
            <person name="St Leger R.J."/>
            <person name="Zhao G.P."/>
            <person name="Pei Y."/>
            <person name="Feng M.G."/>
            <person name="Xia Y."/>
            <person name="Wang C."/>
        </authorList>
    </citation>
    <scope>NUCLEOTIDE SEQUENCE [LARGE SCALE GENOMIC DNA]</scope>
    <source>
        <strain evidence="1 2">CQMa 102</strain>
    </source>
</reference>
<evidence type="ECO:0000313" key="1">
    <source>
        <dbReference type="EMBL" id="EFY85734.1"/>
    </source>
</evidence>
<dbReference type="Gene3D" id="2.120.10.70">
    <property type="entry name" value="Fucose-specific lectin"/>
    <property type="match status" value="1"/>
</dbReference>
<dbReference type="Proteomes" id="UP000002499">
    <property type="component" value="Unassembled WGS sequence"/>
</dbReference>
<gene>
    <name evidence="1" type="ORF">MAC_08204</name>
</gene>
<dbReference type="SUPFAM" id="SSF89372">
    <property type="entry name" value="Fucose-specific lectin"/>
    <property type="match status" value="1"/>
</dbReference>
<name>E9EEA6_METAQ</name>
<dbReference type="eggNOG" id="ENOG502SW3V">
    <property type="taxonomic scope" value="Eukaryota"/>
</dbReference>
<sequence>MPGFASILNTGPNVPNEVAIQVYFTTGFDTVGMALYDKTTDSNNSEIVQSSEADPTGNLIFSSQLASTMLMSFNAVFGFTKQLDPKSPKIDVSIVCPVYQTVAATEGTNTTIASCSSPENTWVYYLRLFLLSGADQDSLRIIQSQVGKEITSITLEANDVRVGSSLAAYFDVEEHVPFVIYQHEVDGNDDVRQLYEYSMGSQSCKEPKPRPRVKNFCLRLTHSLAIRIQNTDDAAKLTSVAAVHFHRMTYLYYMANDNELRVITKVKGKWGTSSAVSGANMVNDSSQITAVSSGEANHVFYTDKSGSPVHLMLPY</sequence>
<accession>E9EEA6</accession>
<dbReference type="InParanoid" id="E9EEA6"/>
<dbReference type="EMBL" id="GL698567">
    <property type="protein sequence ID" value="EFY85734.1"/>
    <property type="molecule type" value="Genomic_DNA"/>
</dbReference>
<dbReference type="OMA" id="KKITHFR"/>
<protein>
    <recommendedName>
        <fullName evidence="3">Fucose-specific lectin</fullName>
    </recommendedName>
</protein>
<dbReference type="HOGENOM" id="CLU_065409_0_0_1"/>
<keyword evidence="2" id="KW-1185">Reference proteome</keyword>
<organism evidence="2">
    <name type="scientific">Metarhizium acridum (strain CQMa 102)</name>
    <dbReference type="NCBI Taxonomy" id="655827"/>
    <lineage>
        <taxon>Eukaryota</taxon>
        <taxon>Fungi</taxon>
        <taxon>Dikarya</taxon>
        <taxon>Ascomycota</taxon>
        <taxon>Pezizomycotina</taxon>
        <taxon>Sordariomycetes</taxon>
        <taxon>Hypocreomycetidae</taxon>
        <taxon>Hypocreales</taxon>
        <taxon>Clavicipitaceae</taxon>
        <taxon>Metarhizium</taxon>
    </lineage>
</organism>
<evidence type="ECO:0008006" key="3">
    <source>
        <dbReference type="Google" id="ProtNLM"/>
    </source>
</evidence>
<evidence type="ECO:0000313" key="2">
    <source>
        <dbReference type="Proteomes" id="UP000002499"/>
    </source>
</evidence>
<proteinExistence type="predicted"/>
<dbReference type="AlphaFoldDB" id="E9EEA6"/>